<proteinExistence type="predicted"/>
<evidence type="ECO:0000313" key="1">
    <source>
        <dbReference type="EMBL" id="KAG6961547.1"/>
    </source>
</evidence>
<gene>
    <name evidence="1" type="ORF">JG687_00007638</name>
</gene>
<dbReference type="EMBL" id="JAENGZ010000345">
    <property type="protein sequence ID" value="KAG6961547.1"/>
    <property type="molecule type" value="Genomic_DNA"/>
</dbReference>
<accession>A0A8T1UHQ3</accession>
<sequence>MATKLQAIRFVVNPFRYICRTSSPLSTCRFQPTDPGTRKLLSGGYPSCPGKADWQVLE</sequence>
<name>A0A8T1UHQ3_9STRA</name>
<dbReference type="Proteomes" id="UP000688947">
    <property type="component" value="Unassembled WGS sequence"/>
</dbReference>
<organism evidence="1 2">
    <name type="scientific">Phytophthora cactorum</name>
    <dbReference type="NCBI Taxonomy" id="29920"/>
    <lineage>
        <taxon>Eukaryota</taxon>
        <taxon>Sar</taxon>
        <taxon>Stramenopiles</taxon>
        <taxon>Oomycota</taxon>
        <taxon>Peronosporomycetes</taxon>
        <taxon>Peronosporales</taxon>
        <taxon>Peronosporaceae</taxon>
        <taxon>Phytophthora</taxon>
    </lineage>
</organism>
<dbReference type="AlphaFoldDB" id="A0A8T1UHQ3"/>
<reference evidence="1" key="1">
    <citation type="submission" date="2021-01" db="EMBL/GenBank/DDBJ databases">
        <title>Phytophthora aleatoria, a newly-described species from Pinus radiata is distinct from Phytophthora cactorum isolates based on comparative genomics.</title>
        <authorList>
            <person name="Mcdougal R."/>
            <person name="Panda P."/>
            <person name="Williams N."/>
            <person name="Studholme D.J."/>
        </authorList>
    </citation>
    <scope>NUCLEOTIDE SEQUENCE</scope>
    <source>
        <strain evidence="1">NZFS 3830</strain>
    </source>
</reference>
<comment type="caution">
    <text evidence="1">The sequence shown here is derived from an EMBL/GenBank/DDBJ whole genome shotgun (WGS) entry which is preliminary data.</text>
</comment>
<feature type="non-terminal residue" evidence="1">
    <location>
        <position position="1"/>
    </location>
</feature>
<protein>
    <submittedName>
        <fullName evidence="1">Uncharacterized protein</fullName>
    </submittedName>
</protein>
<evidence type="ECO:0000313" key="2">
    <source>
        <dbReference type="Proteomes" id="UP000688947"/>
    </source>
</evidence>